<dbReference type="Pfam" id="PF12771">
    <property type="entry name" value="SusD-like_2"/>
    <property type="match status" value="1"/>
</dbReference>
<gene>
    <name evidence="1" type="ORF">WAE58_20860</name>
</gene>
<name>A0ABU8NRM2_9SPHI</name>
<proteinExistence type="predicted"/>
<dbReference type="PROSITE" id="PS51257">
    <property type="entry name" value="PROKAR_LIPOPROTEIN"/>
    <property type="match status" value="1"/>
</dbReference>
<evidence type="ECO:0000313" key="1">
    <source>
        <dbReference type="EMBL" id="MEJ2904909.1"/>
    </source>
</evidence>
<keyword evidence="1" id="KW-0449">Lipoprotein</keyword>
<dbReference type="InterPro" id="IPR011990">
    <property type="entry name" value="TPR-like_helical_dom_sf"/>
</dbReference>
<dbReference type="SUPFAM" id="SSF48452">
    <property type="entry name" value="TPR-like"/>
    <property type="match status" value="1"/>
</dbReference>
<evidence type="ECO:0000313" key="2">
    <source>
        <dbReference type="Proteomes" id="UP001378956"/>
    </source>
</evidence>
<comment type="caution">
    <text evidence="1">The sequence shown here is derived from an EMBL/GenBank/DDBJ whole genome shotgun (WGS) entry which is preliminary data.</text>
</comment>
<dbReference type="EMBL" id="JBBEUB010000008">
    <property type="protein sequence ID" value="MEJ2904909.1"/>
    <property type="molecule type" value="Genomic_DNA"/>
</dbReference>
<protein>
    <submittedName>
        <fullName evidence="1">SusD/RagB family nutrient-binding outer membrane lipoprotein</fullName>
    </submittedName>
</protein>
<dbReference type="Gene3D" id="1.25.40.390">
    <property type="match status" value="1"/>
</dbReference>
<dbReference type="Proteomes" id="UP001378956">
    <property type="component" value="Unassembled WGS sequence"/>
</dbReference>
<sequence>MKNLNKVIMVCSLAGLISSGGCSKLDINIDPNKPLLEKANPESLIPSGVISTAGRVGGDLAIVGGIWSQHWTQNNSSSQYISLDTYDVPNSSSFINSPYQELYSGALADYQLAIEKAVVAKDWRYNLMATVMRAYTYQVLVDLFDKVPYTEALKVGTFLQPKFDDGYTIYKSLIEGIDAALAKDFHNTPHLDTDSRIDLVFGDNGNASFEDQMENWERFANTLKLKMYLRMAYVKPTEAEAGIKAMYDGDAKFLTTNAGVAGYENVPNKSNPLFEYNFRRLNTTDNLKASATLVSWLEQNADPRAQVYFGVDSPVPTINQGDFWNQSSHPEYFDAVVPVIAPTAPVWFITKAESCFMQAEFLERYYGGSGAELKYNEGVTAAFTNLGLPGPTTLLAGPYKYPTTANLETKIEKIIVQKWASLFGSHALEAFFEQNRTGYPRISPVYSTEEDYQPGTLVYASRGVTGAGNFPRRLVYPEYEKSRNTNTPAEVPIYTKVWWGK</sequence>
<reference evidence="1 2" key="1">
    <citation type="submission" date="2024-03" db="EMBL/GenBank/DDBJ databases">
        <title>Sequence of Lycoming College Course Isolates.</title>
        <authorList>
            <person name="Plotts O."/>
            <person name="Newman J."/>
        </authorList>
    </citation>
    <scope>NUCLEOTIDE SEQUENCE [LARGE SCALE GENOMIC DNA]</scope>
    <source>
        <strain evidence="1 2">CJB-3</strain>
    </source>
</reference>
<dbReference type="InterPro" id="IPR041662">
    <property type="entry name" value="SusD-like_2"/>
</dbReference>
<dbReference type="RefSeq" id="WP_288882639.1">
    <property type="nucleotide sequence ID" value="NZ_CBFGNQ010000008.1"/>
</dbReference>
<accession>A0ABU8NRM2</accession>
<keyword evidence="2" id="KW-1185">Reference proteome</keyword>
<organism evidence="1 2">
    <name type="scientific">Pedobacter panaciterrae</name>
    <dbReference type="NCBI Taxonomy" id="363849"/>
    <lineage>
        <taxon>Bacteria</taxon>
        <taxon>Pseudomonadati</taxon>
        <taxon>Bacteroidota</taxon>
        <taxon>Sphingobacteriia</taxon>
        <taxon>Sphingobacteriales</taxon>
        <taxon>Sphingobacteriaceae</taxon>
        <taxon>Pedobacter</taxon>
    </lineage>
</organism>